<evidence type="ECO:0000313" key="2">
    <source>
        <dbReference type="Proteomes" id="UP001596422"/>
    </source>
</evidence>
<evidence type="ECO:0000313" key="1">
    <source>
        <dbReference type="EMBL" id="MFC6669958.1"/>
    </source>
</evidence>
<accession>A0ABW1ZXN8</accession>
<reference evidence="2" key="1">
    <citation type="journal article" date="2019" name="Int. J. Syst. Evol. Microbiol.">
        <title>The Global Catalogue of Microorganisms (GCM) 10K type strain sequencing project: providing services to taxonomists for standard genome sequencing and annotation.</title>
        <authorList>
            <consortium name="The Broad Institute Genomics Platform"/>
            <consortium name="The Broad Institute Genome Sequencing Center for Infectious Disease"/>
            <person name="Wu L."/>
            <person name="Ma J."/>
        </authorList>
    </citation>
    <scope>NUCLEOTIDE SEQUENCE [LARGE SCALE GENOMIC DNA]</scope>
    <source>
        <strain evidence="2">NBRC 111756</strain>
    </source>
</reference>
<dbReference type="Proteomes" id="UP001596422">
    <property type="component" value="Unassembled WGS sequence"/>
</dbReference>
<proteinExistence type="predicted"/>
<keyword evidence="2" id="KW-1185">Reference proteome</keyword>
<dbReference type="EMBL" id="JBHSWE010000001">
    <property type="protein sequence ID" value="MFC6669958.1"/>
    <property type="molecule type" value="Genomic_DNA"/>
</dbReference>
<comment type="caution">
    <text evidence="1">The sequence shown here is derived from an EMBL/GenBank/DDBJ whole genome shotgun (WGS) entry which is preliminary data.</text>
</comment>
<name>A0ABW1ZXN8_9GAMM</name>
<sequence>MTATTDYILGGWDGAFPCDEYRTGLALSSVLFTYLRAKLETFAQRALDCGDGNIDSWALTLSERHLTGWNLSLVAGISEETLPFMDELRVKSHYRVSGDHDLRLGPLWASFGPEVSLQTITDSHVQRRLQTGFVMGFETRTQDFSLHMGYESLSDSAQVIEDTYGRIKLKYRLDFDA</sequence>
<gene>
    <name evidence="1" type="ORF">ACFQDL_07575</name>
</gene>
<evidence type="ECO:0008006" key="3">
    <source>
        <dbReference type="Google" id="ProtNLM"/>
    </source>
</evidence>
<protein>
    <recommendedName>
        <fullName evidence="3">Outer membrane protein beta-barrel domain-containing protein</fullName>
    </recommendedName>
</protein>
<dbReference type="RefSeq" id="WP_379908477.1">
    <property type="nucleotide sequence ID" value="NZ_JBHSWE010000001.1"/>
</dbReference>
<organism evidence="1 2">
    <name type="scientific">Marinobacterium aestuariivivens</name>
    <dbReference type="NCBI Taxonomy" id="1698799"/>
    <lineage>
        <taxon>Bacteria</taxon>
        <taxon>Pseudomonadati</taxon>
        <taxon>Pseudomonadota</taxon>
        <taxon>Gammaproteobacteria</taxon>
        <taxon>Oceanospirillales</taxon>
        <taxon>Oceanospirillaceae</taxon>
        <taxon>Marinobacterium</taxon>
    </lineage>
</organism>